<accession>A0ABN1TV34</accession>
<evidence type="ECO:0000313" key="2">
    <source>
        <dbReference type="EMBL" id="GAA1103278.1"/>
    </source>
</evidence>
<evidence type="ECO:0000256" key="1">
    <source>
        <dbReference type="SAM" id="SignalP"/>
    </source>
</evidence>
<evidence type="ECO:0000313" key="3">
    <source>
        <dbReference type="Proteomes" id="UP001501581"/>
    </source>
</evidence>
<sequence length="147" mass="15001">MKNLTAPSLALIAVVALFAGSGGAVAGSMITGKQIKDNTVTSKDIKNGSLQGADLSPKAVKRFAQGVVGFQLIRKEANVAAGQPGHLLAECPTGTKPVSVTGHWASSSQGVQALFSLSEPQKGAVYAVPLPSDDLLRIQLVCATFGS</sequence>
<feature type="signal peptide" evidence="1">
    <location>
        <begin position="1"/>
        <end position="26"/>
    </location>
</feature>
<keyword evidence="3" id="KW-1185">Reference proteome</keyword>
<gene>
    <name evidence="2" type="ORF">GCM10009668_22570</name>
</gene>
<dbReference type="EMBL" id="BAAALG010000009">
    <property type="protein sequence ID" value="GAA1103278.1"/>
    <property type="molecule type" value="Genomic_DNA"/>
</dbReference>
<comment type="caution">
    <text evidence="2">The sequence shown here is derived from an EMBL/GenBank/DDBJ whole genome shotgun (WGS) entry which is preliminary data.</text>
</comment>
<keyword evidence="1" id="KW-0732">Signal</keyword>
<proteinExistence type="predicted"/>
<feature type="chain" id="PRO_5047047600" description="DM13 domain-containing protein" evidence="1">
    <location>
        <begin position="27"/>
        <end position="147"/>
    </location>
</feature>
<reference evidence="2 3" key="1">
    <citation type="journal article" date="2019" name="Int. J. Syst. Evol. Microbiol.">
        <title>The Global Catalogue of Microorganisms (GCM) 10K type strain sequencing project: providing services to taxonomists for standard genome sequencing and annotation.</title>
        <authorList>
            <consortium name="The Broad Institute Genomics Platform"/>
            <consortium name="The Broad Institute Genome Sequencing Center for Infectious Disease"/>
            <person name="Wu L."/>
            <person name="Ma J."/>
        </authorList>
    </citation>
    <scope>NUCLEOTIDE SEQUENCE [LARGE SCALE GENOMIC DNA]</scope>
    <source>
        <strain evidence="2 3">JCM 13008</strain>
    </source>
</reference>
<name>A0ABN1TV34_9ACTN</name>
<dbReference type="Proteomes" id="UP001501581">
    <property type="component" value="Unassembled WGS sequence"/>
</dbReference>
<protein>
    <recommendedName>
        <fullName evidence="4">DM13 domain-containing protein</fullName>
    </recommendedName>
</protein>
<dbReference type="RefSeq" id="WP_343994411.1">
    <property type="nucleotide sequence ID" value="NZ_BAAALG010000009.1"/>
</dbReference>
<evidence type="ECO:0008006" key="4">
    <source>
        <dbReference type="Google" id="ProtNLM"/>
    </source>
</evidence>
<organism evidence="2 3">
    <name type="scientific">Nocardioides dubius</name>
    <dbReference type="NCBI Taxonomy" id="317019"/>
    <lineage>
        <taxon>Bacteria</taxon>
        <taxon>Bacillati</taxon>
        <taxon>Actinomycetota</taxon>
        <taxon>Actinomycetes</taxon>
        <taxon>Propionibacteriales</taxon>
        <taxon>Nocardioidaceae</taxon>
        <taxon>Nocardioides</taxon>
    </lineage>
</organism>